<evidence type="ECO:0000256" key="7">
    <source>
        <dbReference type="ARBA" id="ARBA00022982"/>
    </source>
</evidence>
<keyword evidence="6" id="KW-0999">Mitochondrion inner membrane</keyword>
<dbReference type="FunFam" id="1.20.5.260:FF:000001">
    <property type="entry name" value="Cytochrome b-c1 complex subunit 9"/>
    <property type="match status" value="1"/>
</dbReference>
<evidence type="ECO:0000256" key="9">
    <source>
        <dbReference type="ARBA" id="ARBA00023128"/>
    </source>
</evidence>
<evidence type="ECO:0000313" key="13">
    <source>
        <dbReference type="Proteomes" id="UP000799778"/>
    </source>
</evidence>
<comment type="similarity">
    <text evidence="2">Belongs to the UQCR10/QCR9 family.</text>
</comment>
<keyword evidence="10" id="KW-0472">Membrane</keyword>
<dbReference type="InterPro" id="IPR008027">
    <property type="entry name" value="QCR9"/>
</dbReference>
<dbReference type="GO" id="GO:0005743">
    <property type="term" value="C:mitochondrial inner membrane"/>
    <property type="evidence" value="ECO:0007669"/>
    <property type="project" value="UniProtKB-SubCell"/>
</dbReference>
<keyword evidence="5" id="KW-0812">Transmembrane</keyword>
<dbReference type="InterPro" id="IPR036656">
    <property type="entry name" value="QCR9_sf"/>
</dbReference>
<dbReference type="EMBL" id="ML978073">
    <property type="protein sequence ID" value="KAF2012385.1"/>
    <property type="molecule type" value="Genomic_DNA"/>
</dbReference>
<evidence type="ECO:0000256" key="8">
    <source>
        <dbReference type="ARBA" id="ARBA00022989"/>
    </source>
</evidence>
<dbReference type="GeneID" id="54289713"/>
<dbReference type="Pfam" id="PF05365">
    <property type="entry name" value="UCR_UQCRX_QCR9"/>
    <property type="match status" value="1"/>
</dbReference>
<evidence type="ECO:0000256" key="1">
    <source>
        <dbReference type="ARBA" id="ARBA00004434"/>
    </source>
</evidence>
<dbReference type="Proteomes" id="UP000799778">
    <property type="component" value="Unassembled WGS sequence"/>
</dbReference>
<evidence type="ECO:0000256" key="5">
    <source>
        <dbReference type="ARBA" id="ARBA00022692"/>
    </source>
</evidence>
<evidence type="ECO:0000256" key="11">
    <source>
        <dbReference type="ARBA" id="ARBA00044247"/>
    </source>
</evidence>
<keyword evidence="8" id="KW-1133">Transmembrane helix</keyword>
<comment type="subcellular location">
    <subcellularLocation>
        <location evidence="1">Mitochondrion inner membrane</location>
        <topology evidence="1">Single-pass membrane protein</topology>
    </subcellularLocation>
</comment>
<proteinExistence type="inferred from homology"/>
<dbReference type="GO" id="GO:0006122">
    <property type="term" value="P:mitochondrial electron transport, ubiquinol to cytochrome c"/>
    <property type="evidence" value="ECO:0007669"/>
    <property type="project" value="InterPro"/>
</dbReference>
<evidence type="ECO:0000256" key="6">
    <source>
        <dbReference type="ARBA" id="ARBA00022792"/>
    </source>
</evidence>
<dbReference type="SUPFAM" id="SSF81514">
    <property type="entry name" value="Subunit X (non-heme 7 kDa protein) of cytochrome bc1 complex (Ubiquinol-cytochrome c reductase)"/>
    <property type="match status" value="1"/>
</dbReference>
<evidence type="ECO:0000256" key="2">
    <source>
        <dbReference type="ARBA" id="ARBA00007856"/>
    </source>
</evidence>
<dbReference type="PANTHER" id="PTHR12980">
    <property type="entry name" value="UBIQUINOL-CYTOCHROME C REDUCTASE COMPLEX, SUBUNIT X"/>
    <property type="match status" value="1"/>
</dbReference>
<dbReference type="PANTHER" id="PTHR12980:SF0">
    <property type="entry name" value="CYTOCHROME B-C1 COMPLEX SUBUNIT 9"/>
    <property type="match status" value="1"/>
</dbReference>
<sequence length="81" mass="9283">MAGHLQASFLSYADNLDGTILTVNRSVFLRRNTTMLGTVFFSAFALQLAFDTGSDKIWDSVNKGRQWKDIKQRYMEQSDEE</sequence>
<gene>
    <name evidence="12" type="ORF">BU24DRAFT_465921</name>
</gene>
<keyword evidence="4" id="KW-0679">Respiratory chain</keyword>
<evidence type="ECO:0000313" key="12">
    <source>
        <dbReference type="EMBL" id="KAF2012385.1"/>
    </source>
</evidence>
<reference evidence="12" key="1">
    <citation type="journal article" date="2020" name="Stud. Mycol.">
        <title>101 Dothideomycetes genomes: a test case for predicting lifestyles and emergence of pathogens.</title>
        <authorList>
            <person name="Haridas S."/>
            <person name="Albert R."/>
            <person name="Binder M."/>
            <person name="Bloem J."/>
            <person name="Labutti K."/>
            <person name="Salamov A."/>
            <person name="Andreopoulos B."/>
            <person name="Baker S."/>
            <person name="Barry K."/>
            <person name="Bills G."/>
            <person name="Bluhm B."/>
            <person name="Cannon C."/>
            <person name="Castanera R."/>
            <person name="Culley D."/>
            <person name="Daum C."/>
            <person name="Ezra D."/>
            <person name="Gonzalez J."/>
            <person name="Henrissat B."/>
            <person name="Kuo A."/>
            <person name="Liang C."/>
            <person name="Lipzen A."/>
            <person name="Lutzoni F."/>
            <person name="Magnuson J."/>
            <person name="Mondo S."/>
            <person name="Nolan M."/>
            <person name="Ohm R."/>
            <person name="Pangilinan J."/>
            <person name="Park H.-J."/>
            <person name="Ramirez L."/>
            <person name="Alfaro M."/>
            <person name="Sun H."/>
            <person name="Tritt A."/>
            <person name="Yoshinaga Y."/>
            <person name="Zwiers L.-H."/>
            <person name="Turgeon B."/>
            <person name="Goodwin S."/>
            <person name="Spatafora J."/>
            <person name="Crous P."/>
            <person name="Grigoriev I."/>
        </authorList>
    </citation>
    <scope>NUCLEOTIDE SEQUENCE</scope>
    <source>
        <strain evidence="12">CBS 175.79</strain>
    </source>
</reference>
<dbReference type="OrthoDB" id="44067at2759"/>
<keyword evidence="7" id="KW-0249">Electron transport</keyword>
<dbReference type="AlphaFoldDB" id="A0A6A5XGL9"/>
<keyword evidence="9" id="KW-0496">Mitochondrion</keyword>
<evidence type="ECO:0000256" key="4">
    <source>
        <dbReference type="ARBA" id="ARBA00022660"/>
    </source>
</evidence>
<name>A0A6A5XGL9_9PLEO</name>
<dbReference type="RefSeq" id="XP_033380724.1">
    <property type="nucleotide sequence ID" value="XM_033532316.1"/>
</dbReference>
<protein>
    <recommendedName>
        <fullName evidence="11">Complex III subunit 9</fullName>
    </recommendedName>
</protein>
<keyword evidence="13" id="KW-1185">Reference proteome</keyword>
<organism evidence="12 13">
    <name type="scientific">Aaosphaeria arxii CBS 175.79</name>
    <dbReference type="NCBI Taxonomy" id="1450172"/>
    <lineage>
        <taxon>Eukaryota</taxon>
        <taxon>Fungi</taxon>
        <taxon>Dikarya</taxon>
        <taxon>Ascomycota</taxon>
        <taxon>Pezizomycotina</taxon>
        <taxon>Dothideomycetes</taxon>
        <taxon>Pleosporomycetidae</taxon>
        <taxon>Pleosporales</taxon>
        <taxon>Pleosporales incertae sedis</taxon>
        <taxon>Aaosphaeria</taxon>
    </lineage>
</organism>
<keyword evidence="3" id="KW-0813">Transport</keyword>
<evidence type="ECO:0000256" key="10">
    <source>
        <dbReference type="ARBA" id="ARBA00023136"/>
    </source>
</evidence>
<dbReference type="GO" id="GO:0045275">
    <property type="term" value="C:respiratory chain complex III"/>
    <property type="evidence" value="ECO:0007669"/>
    <property type="project" value="InterPro"/>
</dbReference>
<dbReference type="Gene3D" id="1.20.5.260">
    <property type="entry name" value="Cytochrome b-c1 complex subunit 9"/>
    <property type="match status" value="1"/>
</dbReference>
<accession>A0A6A5XGL9</accession>
<evidence type="ECO:0000256" key="3">
    <source>
        <dbReference type="ARBA" id="ARBA00022448"/>
    </source>
</evidence>